<dbReference type="Gene3D" id="3.70.10.10">
    <property type="match status" value="2"/>
</dbReference>
<evidence type="ECO:0000313" key="11">
    <source>
        <dbReference type="Proteomes" id="UP000274756"/>
    </source>
</evidence>
<dbReference type="PANTHER" id="PTHR46239">
    <property type="entry name" value="DNA REPAIR PROTEIN RAD51 HOMOLOG 3 RAD51C"/>
    <property type="match status" value="1"/>
</dbReference>
<dbReference type="InterPro" id="IPR052093">
    <property type="entry name" value="HR_Repair_Mediator"/>
</dbReference>
<dbReference type="SUPFAM" id="SSF52540">
    <property type="entry name" value="P-loop containing nucleoside triphosphate hydrolases"/>
    <property type="match status" value="1"/>
</dbReference>
<dbReference type="InterPro" id="IPR020588">
    <property type="entry name" value="RecA_ATP-bd"/>
</dbReference>
<name>A0A0N4UIX0_DRAME</name>
<dbReference type="STRING" id="318479.A0A0N4UIX0"/>
<dbReference type="OrthoDB" id="10063861at2759"/>
<dbReference type="WBParaSite" id="DME_0000757301-mRNA-1">
    <property type="protein sequence ID" value="DME_0000757301-mRNA-1"/>
    <property type="gene ID" value="DME_0000757301"/>
</dbReference>
<dbReference type="GO" id="GO:0030896">
    <property type="term" value="C:checkpoint clamp complex"/>
    <property type="evidence" value="ECO:0007669"/>
    <property type="project" value="InterPro"/>
</dbReference>
<dbReference type="InterPro" id="IPR007150">
    <property type="entry name" value="HUS1/Mec3"/>
</dbReference>
<dbReference type="InterPro" id="IPR027417">
    <property type="entry name" value="P-loop_NTPase"/>
</dbReference>
<feature type="domain" description="RecA family profile 1" evidence="8">
    <location>
        <begin position="25"/>
        <end position="189"/>
    </location>
</feature>
<reference evidence="9 11" key="2">
    <citation type="submission" date="2018-11" db="EMBL/GenBank/DDBJ databases">
        <authorList>
            <consortium name="Pathogen Informatics"/>
        </authorList>
    </citation>
    <scope>NUCLEOTIDE SEQUENCE [LARGE SCALE GENOMIC DNA]</scope>
</reference>
<evidence type="ECO:0000256" key="5">
    <source>
        <dbReference type="ARBA" id="ARBA00023204"/>
    </source>
</evidence>
<comment type="subcellular location">
    <subcellularLocation>
        <location evidence="1">Nucleus</location>
    </subcellularLocation>
</comment>
<keyword evidence="5" id="KW-0234">DNA repair</keyword>
<keyword evidence="6" id="KW-0539">Nucleus</keyword>
<evidence type="ECO:0000256" key="1">
    <source>
        <dbReference type="ARBA" id="ARBA00004123"/>
    </source>
</evidence>
<dbReference type="GO" id="GO:0140664">
    <property type="term" value="F:ATP-dependent DNA damage sensor activity"/>
    <property type="evidence" value="ECO:0007669"/>
    <property type="project" value="InterPro"/>
</dbReference>
<evidence type="ECO:0000313" key="10">
    <source>
        <dbReference type="Proteomes" id="UP000038040"/>
    </source>
</evidence>
<keyword evidence="3" id="KW-0227">DNA damage</keyword>
<dbReference type="GO" id="GO:0033065">
    <property type="term" value="C:Rad51C-XRCC3 complex"/>
    <property type="evidence" value="ECO:0007669"/>
    <property type="project" value="TreeGrafter"/>
</dbReference>
<accession>A0A0N4UIX0</accession>
<dbReference type="AlphaFoldDB" id="A0A0N4UIX0"/>
<keyword evidence="2" id="KW-0547">Nucleotide-binding</keyword>
<evidence type="ECO:0000256" key="4">
    <source>
        <dbReference type="ARBA" id="ARBA00022840"/>
    </source>
</evidence>
<dbReference type="Proteomes" id="UP000038040">
    <property type="component" value="Unplaced"/>
</dbReference>
<dbReference type="GO" id="GO:0005657">
    <property type="term" value="C:replication fork"/>
    <property type="evidence" value="ECO:0007669"/>
    <property type="project" value="TreeGrafter"/>
</dbReference>
<evidence type="ECO:0000256" key="2">
    <source>
        <dbReference type="ARBA" id="ARBA00022741"/>
    </source>
</evidence>
<dbReference type="GO" id="GO:0000077">
    <property type="term" value="P:DNA damage checkpoint signaling"/>
    <property type="evidence" value="ECO:0007669"/>
    <property type="project" value="InterPro"/>
</dbReference>
<dbReference type="Pfam" id="PF04005">
    <property type="entry name" value="Hus1"/>
    <property type="match status" value="1"/>
</dbReference>
<evidence type="ECO:0000313" key="9">
    <source>
        <dbReference type="EMBL" id="VDN51867.1"/>
    </source>
</evidence>
<dbReference type="GO" id="GO:0000707">
    <property type="term" value="P:meiotic DNA recombinase assembly"/>
    <property type="evidence" value="ECO:0007669"/>
    <property type="project" value="TreeGrafter"/>
</dbReference>
<dbReference type="GO" id="GO:0033063">
    <property type="term" value="C:Rad51B-Rad51C-Rad51D-XRCC2 complex"/>
    <property type="evidence" value="ECO:0007669"/>
    <property type="project" value="TreeGrafter"/>
</dbReference>
<organism evidence="10 12">
    <name type="scientific">Dracunculus medinensis</name>
    <name type="common">Guinea worm</name>
    <dbReference type="NCBI Taxonomy" id="318479"/>
    <lineage>
        <taxon>Eukaryota</taxon>
        <taxon>Metazoa</taxon>
        <taxon>Ecdysozoa</taxon>
        <taxon>Nematoda</taxon>
        <taxon>Chromadorea</taxon>
        <taxon>Rhabditida</taxon>
        <taxon>Spirurina</taxon>
        <taxon>Dracunculoidea</taxon>
        <taxon>Dracunculidae</taxon>
        <taxon>Dracunculus</taxon>
    </lineage>
</organism>
<dbReference type="EMBL" id="UYYG01000034">
    <property type="protein sequence ID" value="VDN51867.1"/>
    <property type="molecule type" value="Genomic_DNA"/>
</dbReference>
<dbReference type="SMART" id="SM00382">
    <property type="entry name" value="AAA"/>
    <property type="match status" value="1"/>
</dbReference>
<dbReference type="Proteomes" id="UP000274756">
    <property type="component" value="Unassembled WGS sequence"/>
</dbReference>
<evidence type="ECO:0000259" key="8">
    <source>
        <dbReference type="PROSITE" id="PS50162"/>
    </source>
</evidence>
<dbReference type="Gene3D" id="3.40.50.300">
    <property type="entry name" value="P-loop containing nucleotide triphosphate hydrolases"/>
    <property type="match status" value="1"/>
</dbReference>
<proteinExistence type="predicted"/>
<keyword evidence="4" id="KW-0067">ATP-binding</keyword>
<sequence>MNNEESAENSEIFINALDILKLEHTESLLQIGLPQFDSLFCGGIAAGTFLEIVGQSSTGKSQLCMQLAINQQRIISKKESIYIDTEGGFVTTRLNEIARYYLPELAASKVLEFIHYCRCHDIVELISILHRLDSLITKHLEVGLIIIDSLAMPLRYEYEYFRCSIIDISRILTKLIALYRCTIVVVNHVTYCLENESEPGFLKAALGTTWSHNPTTRLWLCHSTEFHKYKIANLVKSPIYAQGFIHYRITMKFLAILLDQGATDSFSKIAEMISRFYKERVIFRITPSSIAFISSDSLRSNGTFLQVILTAREFFSAYIMSGLSEEFNEIYMEIDKDYLFRSINIKEQSTKIRLTKIGNTPHLKVEQKTCSIVHEIPVELIPTRHWKSNDIPNISGVKAIKANRQGDLHLNGDVEFAQINVYFTDLVVSDLHISKEAAESNDIFHEVRVDIRTVHSLLRGISSNLTFSRILLRIVPEKMAVLSIDQNDISLTCVISGIIL</sequence>
<dbReference type="GO" id="GO:0007131">
    <property type="term" value="P:reciprocal meiotic recombination"/>
    <property type="evidence" value="ECO:0007669"/>
    <property type="project" value="TreeGrafter"/>
</dbReference>
<dbReference type="Pfam" id="PF08423">
    <property type="entry name" value="Rad51"/>
    <property type="match status" value="1"/>
</dbReference>
<dbReference type="GO" id="GO:0008821">
    <property type="term" value="F:crossover junction DNA endonuclease activity"/>
    <property type="evidence" value="ECO:0007669"/>
    <property type="project" value="TreeGrafter"/>
</dbReference>
<evidence type="ECO:0000313" key="12">
    <source>
        <dbReference type="WBParaSite" id="DME_0000757301-mRNA-1"/>
    </source>
</evidence>
<evidence type="ECO:0000256" key="7">
    <source>
        <dbReference type="ARBA" id="ARBA00040674"/>
    </source>
</evidence>
<reference evidence="12" key="1">
    <citation type="submission" date="2016-04" db="UniProtKB">
        <authorList>
            <consortium name="WormBaseParasite"/>
        </authorList>
    </citation>
    <scope>IDENTIFICATION</scope>
</reference>
<dbReference type="PANTHER" id="PTHR46239:SF1">
    <property type="entry name" value="DNA REPAIR PROTEIN RAD51 HOMOLOG 3"/>
    <property type="match status" value="1"/>
</dbReference>
<dbReference type="InterPro" id="IPR003593">
    <property type="entry name" value="AAA+_ATPase"/>
</dbReference>
<dbReference type="GO" id="GO:0000400">
    <property type="term" value="F:four-way junction DNA binding"/>
    <property type="evidence" value="ECO:0007669"/>
    <property type="project" value="TreeGrafter"/>
</dbReference>
<dbReference type="InterPro" id="IPR013632">
    <property type="entry name" value="Rad51_C"/>
</dbReference>
<evidence type="ECO:0000256" key="3">
    <source>
        <dbReference type="ARBA" id="ARBA00022763"/>
    </source>
</evidence>
<evidence type="ECO:0000256" key="6">
    <source>
        <dbReference type="ARBA" id="ARBA00023242"/>
    </source>
</evidence>
<dbReference type="GO" id="GO:0005524">
    <property type="term" value="F:ATP binding"/>
    <property type="evidence" value="ECO:0007669"/>
    <property type="project" value="UniProtKB-KW"/>
</dbReference>
<dbReference type="PROSITE" id="PS50162">
    <property type="entry name" value="RECA_2"/>
    <property type="match status" value="1"/>
</dbReference>
<keyword evidence="11" id="KW-1185">Reference proteome</keyword>
<protein>
    <recommendedName>
        <fullName evidence="7">DNA repair protein RAD51 homolog 3</fullName>
    </recommendedName>
</protein>
<gene>
    <name evidence="9" type="ORF">DME_LOCUS1840</name>
</gene>